<dbReference type="SUPFAM" id="SSF81593">
    <property type="entry name" value="Nucleotidyltransferase substrate binding subunit/domain"/>
    <property type="match status" value="1"/>
</dbReference>
<dbReference type="EMBL" id="DTFI01000057">
    <property type="protein sequence ID" value="HGI43160.1"/>
    <property type="molecule type" value="Genomic_DNA"/>
</dbReference>
<dbReference type="InterPro" id="IPR007842">
    <property type="entry name" value="HEPN_dom"/>
</dbReference>
<dbReference type="PROSITE" id="PS50910">
    <property type="entry name" value="HEPN"/>
    <property type="match status" value="1"/>
</dbReference>
<accession>A0A7C4F9E1</accession>
<comment type="caution">
    <text evidence="2">The sequence shown here is derived from an EMBL/GenBank/DDBJ whole genome shotgun (WGS) entry which is preliminary data.</text>
</comment>
<dbReference type="Gene3D" id="1.20.120.330">
    <property type="entry name" value="Nucleotidyltransferases domain 2"/>
    <property type="match status" value="1"/>
</dbReference>
<proteinExistence type="predicted"/>
<dbReference type="SMART" id="SM00748">
    <property type="entry name" value="HEPN"/>
    <property type="match status" value="1"/>
</dbReference>
<name>A0A7C4F9E1_THEPE</name>
<evidence type="ECO:0000313" key="2">
    <source>
        <dbReference type="EMBL" id="HGI43160.1"/>
    </source>
</evidence>
<dbReference type="Pfam" id="PF05168">
    <property type="entry name" value="HEPN"/>
    <property type="match status" value="1"/>
</dbReference>
<feature type="domain" description="HEPN" evidence="1">
    <location>
        <begin position="11"/>
        <end position="124"/>
    </location>
</feature>
<reference evidence="2" key="1">
    <citation type="journal article" date="2020" name="mSystems">
        <title>Genome- and Community-Level Interaction Insights into Carbon Utilization and Element Cycling Functions of Hydrothermarchaeota in Hydrothermal Sediment.</title>
        <authorList>
            <person name="Zhou Z."/>
            <person name="Liu Y."/>
            <person name="Xu W."/>
            <person name="Pan J."/>
            <person name="Luo Z.H."/>
            <person name="Li M."/>
        </authorList>
    </citation>
    <scope>NUCLEOTIDE SEQUENCE [LARGE SCALE GENOMIC DNA]</scope>
    <source>
        <strain evidence="2">SpSt-735</strain>
    </source>
</reference>
<protein>
    <submittedName>
        <fullName evidence="2">HEPN domain-containing protein</fullName>
    </submittedName>
</protein>
<gene>
    <name evidence="2" type="ORF">ENV17_02075</name>
</gene>
<evidence type="ECO:0000259" key="1">
    <source>
        <dbReference type="PROSITE" id="PS50910"/>
    </source>
</evidence>
<organism evidence="2">
    <name type="scientific">Thermofilum pendens</name>
    <dbReference type="NCBI Taxonomy" id="2269"/>
    <lineage>
        <taxon>Archaea</taxon>
        <taxon>Thermoproteota</taxon>
        <taxon>Thermoprotei</taxon>
        <taxon>Thermofilales</taxon>
        <taxon>Thermofilaceae</taxon>
        <taxon>Thermofilum</taxon>
    </lineage>
</organism>
<sequence length="141" mass="16181">MLDEGEYSRWLRSAYKTIDSAKRDLEGGDYNWSCFKAHQAAEKALKAVLWGVGKPRTGHSLIHLLQHLAEVLGIEVPDDVRRACLLLSKFYTPTRYPDVWSEGIPEEFYSAEEASEAIRSAQLVLEWAEKLWRRLSGREQS</sequence>
<dbReference type="AlphaFoldDB" id="A0A7C4F9E1"/>